<name>A0A9D2GPU1_9BACT</name>
<dbReference type="Proteomes" id="UP000824115">
    <property type="component" value="Unassembled WGS sequence"/>
</dbReference>
<gene>
    <name evidence="1" type="ORF">IAC04_05990</name>
</gene>
<evidence type="ECO:0000313" key="2">
    <source>
        <dbReference type="Proteomes" id="UP000824115"/>
    </source>
</evidence>
<dbReference type="Pfam" id="PF12668">
    <property type="entry name" value="DUF3791"/>
    <property type="match status" value="1"/>
</dbReference>
<evidence type="ECO:0000313" key="1">
    <source>
        <dbReference type="EMBL" id="HIZ86022.1"/>
    </source>
</evidence>
<comment type="caution">
    <text evidence="1">The sequence shown here is derived from an EMBL/GenBank/DDBJ whole genome shotgun (WGS) entry which is preliminary data.</text>
</comment>
<reference evidence="1" key="2">
    <citation type="submission" date="2021-04" db="EMBL/GenBank/DDBJ databases">
        <authorList>
            <person name="Gilroy R."/>
        </authorList>
    </citation>
    <scope>NUCLEOTIDE SEQUENCE</scope>
    <source>
        <strain evidence="1">Gambia16-554</strain>
    </source>
</reference>
<organism evidence="1 2">
    <name type="scientific">Candidatus Coprenecus stercoravium</name>
    <dbReference type="NCBI Taxonomy" id="2840735"/>
    <lineage>
        <taxon>Bacteria</taxon>
        <taxon>Pseudomonadati</taxon>
        <taxon>Bacteroidota</taxon>
        <taxon>Bacteroidia</taxon>
        <taxon>Bacteroidales</taxon>
        <taxon>Rikenellaceae</taxon>
        <taxon>Rikenellaceae incertae sedis</taxon>
        <taxon>Candidatus Coprenecus</taxon>
    </lineage>
</organism>
<dbReference type="EMBL" id="DXAW01000104">
    <property type="protein sequence ID" value="HIZ86022.1"/>
    <property type="molecule type" value="Genomic_DNA"/>
</dbReference>
<accession>A0A9D2GPU1</accession>
<dbReference type="AlphaFoldDB" id="A0A9D2GPU1"/>
<dbReference type="InterPro" id="IPR024269">
    <property type="entry name" value="DUF3791"/>
</dbReference>
<sequence>MNDKYKIPYINACIRAFARRFSLSVRSAFQYLYRFDGIAFLDEYYSSEHLQSIDDAVEDLIVLCNKNGGQLL</sequence>
<reference evidence="1" key="1">
    <citation type="journal article" date="2021" name="PeerJ">
        <title>Extensive microbial diversity within the chicken gut microbiome revealed by metagenomics and culture.</title>
        <authorList>
            <person name="Gilroy R."/>
            <person name="Ravi A."/>
            <person name="Getino M."/>
            <person name="Pursley I."/>
            <person name="Horton D.L."/>
            <person name="Alikhan N.F."/>
            <person name="Baker D."/>
            <person name="Gharbi K."/>
            <person name="Hall N."/>
            <person name="Watson M."/>
            <person name="Adriaenssens E.M."/>
            <person name="Foster-Nyarko E."/>
            <person name="Jarju S."/>
            <person name="Secka A."/>
            <person name="Antonio M."/>
            <person name="Oren A."/>
            <person name="Chaudhuri R.R."/>
            <person name="La Ragione R."/>
            <person name="Hildebrand F."/>
            <person name="Pallen M.J."/>
        </authorList>
    </citation>
    <scope>NUCLEOTIDE SEQUENCE</scope>
    <source>
        <strain evidence="1">Gambia16-554</strain>
    </source>
</reference>
<proteinExistence type="predicted"/>
<protein>
    <submittedName>
        <fullName evidence="1">DUF3791 domain-containing protein</fullName>
    </submittedName>
</protein>